<feature type="compositionally biased region" description="Acidic residues" evidence="1">
    <location>
        <begin position="36"/>
        <end position="46"/>
    </location>
</feature>
<protein>
    <submittedName>
        <fullName evidence="2">Uncharacterized protein</fullName>
    </submittedName>
</protein>
<feature type="non-terminal residue" evidence="2">
    <location>
        <position position="186"/>
    </location>
</feature>
<accession>A0ABD5SE80</accession>
<comment type="caution">
    <text evidence="2">The sequence shown here is derived from an EMBL/GenBank/DDBJ whole genome shotgun (WGS) entry which is preliminary data.</text>
</comment>
<feature type="compositionally biased region" description="Polar residues" evidence="1">
    <location>
        <begin position="47"/>
        <end position="63"/>
    </location>
</feature>
<dbReference type="Proteomes" id="UP001596442">
    <property type="component" value="Unassembled WGS sequence"/>
</dbReference>
<dbReference type="RefSeq" id="WP_379784298.1">
    <property type="nucleotide sequence ID" value="NZ_JBHSWW010000685.1"/>
</dbReference>
<evidence type="ECO:0000313" key="2">
    <source>
        <dbReference type="EMBL" id="MFC6755295.1"/>
    </source>
</evidence>
<evidence type="ECO:0000256" key="1">
    <source>
        <dbReference type="SAM" id="MobiDB-lite"/>
    </source>
</evidence>
<dbReference type="AlphaFoldDB" id="A0ABD5SE80"/>
<dbReference type="EMBL" id="JBHSWW010000685">
    <property type="protein sequence ID" value="MFC6755295.1"/>
    <property type="molecule type" value="Genomic_DNA"/>
</dbReference>
<organism evidence="2 3">
    <name type="scientific">Halorubrum tibetense</name>
    <dbReference type="NCBI Taxonomy" id="175631"/>
    <lineage>
        <taxon>Archaea</taxon>
        <taxon>Methanobacteriati</taxon>
        <taxon>Methanobacteriota</taxon>
        <taxon>Stenosarchaea group</taxon>
        <taxon>Halobacteria</taxon>
        <taxon>Halobacteriales</taxon>
        <taxon>Haloferacaceae</taxon>
        <taxon>Halorubrum</taxon>
    </lineage>
</organism>
<sequence length="186" mass="20317">HKSVSNTIKKLGEKRNSSEIPHPVTSSQLFDSAKYEEDEAPFDTEDGTATSESPVSETKSTPIYTPGKPLTKAEMDAALEKVEEMNQRGFATIARHMNKTSKAPKKTKADLASDVITAFGAFASKCPDVETGKYDLNQLIKVATCTAGVREDIKVVQNFLNLLNEALNTQNSPSNLLPTEETVFSY</sequence>
<reference evidence="2 3" key="1">
    <citation type="journal article" date="2019" name="Int. J. Syst. Evol. Microbiol.">
        <title>The Global Catalogue of Microorganisms (GCM) 10K type strain sequencing project: providing services to taxonomists for standard genome sequencing and annotation.</title>
        <authorList>
            <consortium name="The Broad Institute Genomics Platform"/>
            <consortium name="The Broad Institute Genome Sequencing Center for Infectious Disease"/>
            <person name="Wu L."/>
            <person name="Ma J."/>
        </authorList>
    </citation>
    <scope>NUCLEOTIDE SEQUENCE [LARGE SCALE GENOMIC DNA]</scope>
    <source>
        <strain evidence="2 3">CGMCC 1.3239</strain>
    </source>
</reference>
<proteinExistence type="predicted"/>
<keyword evidence="3" id="KW-1185">Reference proteome</keyword>
<name>A0ABD5SE80_9EURY</name>
<gene>
    <name evidence="2" type="ORF">ACFQEU_17745</name>
</gene>
<feature type="non-terminal residue" evidence="2">
    <location>
        <position position="1"/>
    </location>
</feature>
<evidence type="ECO:0000313" key="3">
    <source>
        <dbReference type="Proteomes" id="UP001596442"/>
    </source>
</evidence>
<feature type="region of interest" description="Disordered" evidence="1">
    <location>
        <begin position="1"/>
        <end position="69"/>
    </location>
</feature>